<gene>
    <name evidence="2" type="ORF">H2O64_05215</name>
</gene>
<dbReference type="RefSeq" id="WP_187561099.1">
    <property type="nucleotide sequence ID" value="NZ_JACGWS010000002.1"/>
</dbReference>
<comment type="caution">
    <text evidence="2">The sequence shown here is derived from an EMBL/GenBank/DDBJ whole genome shotgun (WGS) entry which is preliminary data.</text>
</comment>
<dbReference type="EMBL" id="JACGWS010000002">
    <property type="protein sequence ID" value="MBC8754059.1"/>
    <property type="molecule type" value="Genomic_DNA"/>
</dbReference>
<dbReference type="InterPro" id="IPR011990">
    <property type="entry name" value="TPR-like_helical_dom_sf"/>
</dbReference>
<proteinExistence type="predicted"/>
<sequence length="236" mass="27777">MDKSDYILKYFDGTLSKEELQAFNTLLADDSDFKEEFEFQKELQDTLVLNDREQLKKEIQNWDTTKNKPRFKPWMAAASLLILLGISWLFFSKTQLNSTEDLYASYFEPYRNIVQPIVRGEYKDDIKSKAFKAYEAKDYENAILYFNTILNEERNTTILFYKANTLLQLNKTSEAIKILETNVKNTDTLQDRNLWYLSLAYLKDNNIDASKKTLKQLLSQSKFKSKEAKTLIENLD</sequence>
<protein>
    <recommendedName>
        <fullName evidence="4">Tetratricopeptide repeat protein</fullName>
    </recommendedName>
</protein>
<dbReference type="Gene3D" id="1.25.40.10">
    <property type="entry name" value="Tetratricopeptide repeat domain"/>
    <property type="match status" value="1"/>
</dbReference>
<accession>A0ABR7Q662</accession>
<feature type="transmembrane region" description="Helical" evidence="1">
    <location>
        <begin position="74"/>
        <end position="91"/>
    </location>
</feature>
<keyword evidence="1" id="KW-0472">Membrane</keyword>
<keyword evidence="1" id="KW-1133">Transmembrane helix</keyword>
<dbReference type="Proteomes" id="UP000619238">
    <property type="component" value="Unassembled WGS sequence"/>
</dbReference>
<evidence type="ECO:0008006" key="4">
    <source>
        <dbReference type="Google" id="ProtNLM"/>
    </source>
</evidence>
<reference evidence="2 3" key="1">
    <citation type="submission" date="2020-07" db="EMBL/GenBank/DDBJ databases">
        <title>Description of Kordia aestuariivivens sp. nov., isolated from a tidal flat.</title>
        <authorList>
            <person name="Park S."/>
            <person name="Yoon J.-H."/>
        </authorList>
    </citation>
    <scope>NUCLEOTIDE SEQUENCE [LARGE SCALE GENOMIC DNA]</scope>
    <source>
        <strain evidence="2 3">YSTF-M3</strain>
    </source>
</reference>
<keyword evidence="3" id="KW-1185">Reference proteome</keyword>
<evidence type="ECO:0000256" key="1">
    <source>
        <dbReference type="SAM" id="Phobius"/>
    </source>
</evidence>
<evidence type="ECO:0000313" key="2">
    <source>
        <dbReference type="EMBL" id="MBC8754059.1"/>
    </source>
</evidence>
<name>A0ABR7Q662_9FLAO</name>
<keyword evidence="1" id="KW-0812">Transmembrane</keyword>
<dbReference type="SUPFAM" id="SSF48452">
    <property type="entry name" value="TPR-like"/>
    <property type="match status" value="1"/>
</dbReference>
<organism evidence="2 3">
    <name type="scientific">Kordia aestuariivivens</name>
    <dbReference type="NCBI Taxonomy" id="2759037"/>
    <lineage>
        <taxon>Bacteria</taxon>
        <taxon>Pseudomonadati</taxon>
        <taxon>Bacteroidota</taxon>
        <taxon>Flavobacteriia</taxon>
        <taxon>Flavobacteriales</taxon>
        <taxon>Flavobacteriaceae</taxon>
        <taxon>Kordia</taxon>
    </lineage>
</organism>
<evidence type="ECO:0000313" key="3">
    <source>
        <dbReference type="Proteomes" id="UP000619238"/>
    </source>
</evidence>